<dbReference type="GO" id="GO:0007059">
    <property type="term" value="P:chromosome segregation"/>
    <property type="evidence" value="ECO:0007669"/>
    <property type="project" value="TreeGrafter"/>
</dbReference>
<evidence type="ECO:0000256" key="1">
    <source>
        <dbReference type="ARBA" id="ARBA00006295"/>
    </source>
</evidence>
<comment type="caution">
    <text evidence="4">The sequence shown here is derived from an EMBL/GenBank/DDBJ whole genome shotgun (WGS) entry which is preliminary data.</text>
</comment>
<protein>
    <submittedName>
        <fullName evidence="4">ParB-like protein</fullName>
    </submittedName>
</protein>
<dbReference type="SMART" id="SM00470">
    <property type="entry name" value="ParB"/>
    <property type="match status" value="1"/>
</dbReference>
<evidence type="ECO:0000256" key="2">
    <source>
        <dbReference type="SAM" id="MobiDB-lite"/>
    </source>
</evidence>
<sequence>MAMNYRKSVYIRDEQSIKNDIENITDLYGGAEKRLEEASKNGVKNIDVNLLQESSLNHFHAISGEEWDEFVASIKSHGILTPITVRPIADGKYEILAGHNRVRGAKTAGITEVPAIIKDVDDVEASIIIADTNLQREEVTDLEKGWAYRNIFEAINRKGKNQYTSASGQNDPKQNVSEESASGQNDPKLRSSEIIAEKYGIGEKTVRRKIRLTYLIYPLYTCYENKLITQEVAEQLSYLRKNEQALAEGLISAGLGLTPEIAKVIRKASEDRHISDVDMQEIAGTNIKQDTTKPSRPKRYRIDEALFPPTVKKGLREDYIVKALTYIRDNNIEV</sequence>
<feature type="compositionally biased region" description="Polar residues" evidence="2">
    <location>
        <begin position="162"/>
        <end position="185"/>
    </location>
</feature>
<proteinExistence type="inferred from homology"/>
<dbReference type="PANTHER" id="PTHR33375">
    <property type="entry name" value="CHROMOSOME-PARTITIONING PROTEIN PARB-RELATED"/>
    <property type="match status" value="1"/>
</dbReference>
<evidence type="ECO:0000313" key="5">
    <source>
        <dbReference type="Proteomes" id="UP000022645"/>
    </source>
</evidence>
<dbReference type="PANTHER" id="PTHR33375:SF1">
    <property type="entry name" value="CHROMOSOME-PARTITIONING PROTEIN PARB-RELATED"/>
    <property type="match status" value="1"/>
</dbReference>
<dbReference type="RefSeq" id="WP_036381219.1">
    <property type="nucleotide sequence ID" value="NZ_JALU01000020.1"/>
</dbReference>
<evidence type="ECO:0000259" key="3">
    <source>
        <dbReference type="SMART" id="SM00470"/>
    </source>
</evidence>
<dbReference type="EMBL" id="JALU01000020">
    <property type="protein sequence ID" value="EUC52164.1"/>
    <property type="molecule type" value="Genomic_DNA"/>
</dbReference>
<dbReference type="InterPro" id="IPR036086">
    <property type="entry name" value="ParB/Sulfiredoxin_sf"/>
</dbReference>
<feature type="domain" description="ParB-like N-terminal" evidence="3">
    <location>
        <begin position="44"/>
        <end position="134"/>
    </location>
</feature>
<dbReference type="InterPro" id="IPR003115">
    <property type="entry name" value="ParB_N"/>
</dbReference>
<dbReference type="CDD" id="cd16408">
    <property type="entry name" value="ParB_N_like"/>
    <property type="match status" value="1"/>
</dbReference>
<name>X8ISJ4_9FIRM</name>
<dbReference type="GO" id="GO:0003677">
    <property type="term" value="F:DNA binding"/>
    <property type="evidence" value="ECO:0007669"/>
    <property type="project" value="InterPro"/>
</dbReference>
<dbReference type="SUPFAM" id="SSF109709">
    <property type="entry name" value="KorB DNA-binding domain-like"/>
    <property type="match status" value="1"/>
</dbReference>
<dbReference type="NCBIfam" id="TIGR00180">
    <property type="entry name" value="parB_part"/>
    <property type="match status" value="1"/>
</dbReference>
<reference evidence="4 5" key="1">
    <citation type="submission" date="2014-01" db="EMBL/GenBank/DDBJ databases">
        <authorList>
            <person name="Durkin A.S."/>
            <person name="McCorrison J."/>
            <person name="Torralba M."/>
            <person name="Gillis M."/>
            <person name="Haft D.H."/>
            <person name="Methe B."/>
            <person name="Sutton G."/>
            <person name="Nelson K.E."/>
        </authorList>
    </citation>
    <scope>NUCLEOTIDE SEQUENCE [LARGE SCALE GENOMIC DNA]</scope>
    <source>
        <strain evidence="4 5">ATCC 33093</strain>
    </source>
</reference>
<dbReference type="Gene3D" id="1.10.10.2830">
    <property type="match status" value="1"/>
</dbReference>
<dbReference type="AlphaFoldDB" id="X8ISJ4"/>
<dbReference type="Proteomes" id="UP000022645">
    <property type="component" value="Unassembled WGS sequence"/>
</dbReference>
<accession>X8ISJ4</accession>
<dbReference type="InterPro" id="IPR050336">
    <property type="entry name" value="Chromosome_partition/occlusion"/>
</dbReference>
<dbReference type="Pfam" id="PF02195">
    <property type="entry name" value="ParB_N"/>
    <property type="match status" value="1"/>
</dbReference>
<dbReference type="GO" id="GO:0005694">
    <property type="term" value="C:chromosome"/>
    <property type="evidence" value="ECO:0007669"/>
    <property type="project" value="TreeGrafter"/>
</dbReference>
<dbReference type="Gene3D" id="3.90.1530.30">
    <property type="match status" value="1"/>
</dbReference>
<dbReference type="InterPro" id="IPR004437">
    <property type="entry name" value="ParB/RepB/Spo0J"/>
</dbReference>
<organism evidence="4 5">
    <name type="scientific">Mogibacterium timidum ATCC 33093</name>
    <dbReference type="NCBI Taxonomy" id="1401079"/>
    <lineage>
        <taxon>Bacteria</taxon>
        <taxon>Bacillati</taxon>
        <taxon>Bacillota</taxon>
        <taxon>Clostridia</taxon>
        <taxon>Peptostreptococcales</taxon>
        <taxon>Anaerovoracaceae</taxon>
        <taxon>Mogibacterium</taxon>
    </lineage>
</organism>
<dbReference type="SUPFAM" id="SSF110849">
    <property type="entry name" value="ParB/Sulfiredoxin"/>
    <property type="match status" value="1"/>
</dbReference>
<feature type="region of interest" description="Disordered" evidence="2">
    <location>
        <begin position="162"/>
        <end position="189"/>
    </location>
</feature>
<gene>
    <name evidence="4" type="ORF">HMPREF0581_0298</name>
</gene>
<comment type="similarity">
    <text evidence="1">Belongs to the ParB family.</text>
</comment>
<evidence type="ECO:0000313" key="4">
    <source>
        <dbReference type="EMBL" id="EUC52164.1"/>
    </source>
</evidence>